<feature type="transmembrane region" description="Helical" evidence="12">
    <location>
        <begin position="465"/>
        <end position="491"/>
    </location>
</feature>
<dbReference type="PANTHER" id="PTHR23072:SF0">
    <property type="entry name" value="GPI ETHANOLAMINE PHOSPHATE TRANSFERASE 2"/>
    <property type="match status" value="1"/>
</dbReference>
<dbReference type="InterPro" id="IPR002591">
    <property type="entry name" value="Phosphodiest/P_Trfase"/>
</dbReference>
<gene>
    <name evidence="15" type="primary">LOC116301268</name>
</gene>
<keyword evidence="9 12" id="KW-0472">Membrane</keyword>
<evidence type="ECO:0000256" key="3">
    <source>
        <dbReference type="ARBA" id="ARBA00005315"/>
    </source>
</evidence>
<feature type="transmembrane region" description="Helical" evidence="12">
    <location>
        <begin position="671"/>
        <end position="691"/>
    </location>
</feature>
<evidence type="ECO:0000256" key="11">
    <source>
        <dbReference type="SAM" id="MobiDB-lite"/>
    </source>
</evidence>
<comment type="subcellular location">
    <subcellularLocation>
        <location evidence="1">Endoplasmic reticulum membrane</location>
        <topology evidence="1">Multi-pass membrane protein</topology>
    </subcellularLocation>
</comment>
<keyword evidence="5" id="KW-0808">Transferase</keyword>
<feature type="transmembrane region" description="Helical" evidence="12">
    <location>
        <begin position="719"/>
        <end position="737"/>
    </location>
</feature>
<evidence type="ECO:0000256" key="12">
    <source>
        <dbReference type="SAM" id="Phobius"/>
    </source>
</evidence>
<reference evidence="15" key="1">
    <citation type="submission" date="2025-08" db="UniProtKB">
        <authorList>
            <consortium name="RefSeq"/>
        </authorList>
    </citation>
    <scope>IDENTIFICATION</scope>
    <source>
        <tissue evidence="15">Tentacle</tissue>
    </source>
</reference>
<dbReference type="KEGG" id="aten:116301268"/>
<comment type="pathway">
    <text evidence="2">Glycolipid biosynthesis; glycosylphosphatidylinositol-anchor biosynthesis.</text>
</comment>
<feature type="transmembrane region" description="Helical" evidence="12">
    <location>
        <begin position="915"/>
        <end position="940"/>
    </location>
</feature>
<feature type="region of interest" description="Disordered" evidence="11">
    <location>
        <begin position="642"/>
        <end position="665"/>
    </location>
</feature>
<evidence type="ECO:0000256" key="9">
    <source>
        <dbReference type="ARBA" id="ARBA00023136"/>
    </source>
</evidence>
<dbReference type="Pfam" id="PF01663">
    <property type="entry name" value="Phosphodiest"/>
    <property type="match status" value="1"/>
</dbReference>
<dbReference type="Gene3D" id="3.40.720.10">
    <property type="entry name" value="Alkaline Phosphatase, subunit A"/>
    <property type="match status" value="1"/>
</dbReference>
<feature type="transmembrane region" description="Helical" evidence="12">
    <location>
        <begin position="422"/>
        <end position="444"/>
    </location>
</feature>
<evidence type="ECO:0000256" key="8">
    <source>
        <dbReference type="ARBA" id="ARBA00022989"/>
    </source>
</evidence>
<accession>A0A6P8IHA6</accession>
<evidence type="ECO:0000256" key="6">
    <source>
        <dbReference type="ARBA" id="ARBA00022692"/>
    </source>
</evidence>
<dbReference type="AlphaFoldDB" id="A0A6P8IHA6"/>
<name>A0A6P8IHA6_ACTTE</name>
<evidence type="ECO:0000256" key="5">
    <source>
        <dbReference type="ARBA" id="ARBA00022679"/>
    </source>
</evidence>
<feature type="transmembrane region" description="Helical" evidence="12">
    <location>
        <begin position="782"/>
        <end position="801"/>
    </location>
</feature>
<dbReference type="FunCoup" id="A0A6P8IHA6">
    <property type="interactions" value="1687"/>
</dbReference>
<organism evidence="14 15">
    <name type="scientific">Actinia tenebrosa</name>
    <name type="common">Australian red waratah sea anemone</name>
    <dbReference type="NCBI Taxonomy" id="6105"/>
    <lineage>
        <taxon>Eukaryota</taxon>
        <taxon>Metazoa</taxon>
        <taxon>Cnidaria</taxon>
        <taxon>Anthozoa</taxon>
        <taxon>Hexacorallia</taxon>
        <taxon>Actiniaria</taxon>
        <taxon>Actiniidae</taxon>
        <taxon>Actinia</taxon>
    </lineage>
</organism>
<evidence type="ECO:0000256" key="10">
    <source>
        <dbReference type="ARBA" id="ARBA00023180"/>
    </source>
</evidence>
<dbReference type="GO" id="GO:0006506">
    <property type="term" value="P:GPI anchor biosynthetic process"/>
    <property type="evidence" value="ECO:0007669"/>
    <property type="project" value="UniProtKB-UniPathway"/>
</dbReference>
<evidence type="ECO:0000313" key="15">
    <source>
        <dbReference type="RefSeq" id="XP_031566161.1"/>
    </source>
</evidence>
<feature type="transmembrane region" description="Helical" evidence="12">
    <location>
        <begin position="996"/>
        <end position="1016"/>
    </location>
</feature>
<evidence type="ECO:0000256" key="7">
    <source>
        <dbReference type="ARBA" id="ARBA00022824"/>
    </source>
</evidence>
<sequence length="1028" mass="114935">MNTKRSVILIFFLILQLLGLTLFLKGFFPLKKGIPGSASLLDLPPEPGSKEPAPPLPVLFDRLVFVLIDALRADFVFEGTRMQYTRKLILDNNTISFVAKAHPPTVTMPRIKALMTGGIPGFVDVILNAVSSALYEDNLLAQAVSAGKRIVFFGDDTWMKLFPGHFMRSDGTTSFFVTDYTEVDSNVTRHLDKELQSNDWDIMVLHYLGLDHIGHLAGPTSPLVGPKLHEMDQIIQKIHKSLLRDDKERGIHSAMVLCGDHGMSEAGSHGGASLPETSTPLVFMSSMLQNGKGQQFSSINVDQIDVVSTLSILLGLPIPQNSVGTPISQLLVFHNPREKLRAFQIASHQLSKVMKANGHSTNSIWELEESRRLHKQWLEAIEIGNEDKRSMAVQAEQISKQYNAALKRMSSQITASLSCYDLHAMASGIIILIQVLAWLVYGEFSQRRIFIKTTSSLEDFVPSSATFLVMGATFMALLGVHITLCSSALVAGTCNSEILCSYKPSAIVFSIILITFSSISLTTLITNITMATSLLNLVVNDVRTMFSSPTRSLLVIGSILHVISLLSSSFVEEEHQTWYFLATTYFVLKFSNAFIKYLCYKKKAGLRTDHLYMSKNRDEISKDLFENTSNITLDSHNISEGHKEAHGNLQSKEKSTENLGREESKKLPEESGVDIFSSFFLPVLFLVLIRVCRKMNQTGMKWADQPDIGDWLVVPDNRLILSLVTVISLSVIVFYSFKNSSVLNSVIQVFGFMFVYKYRAVTGIVTSPWSKGHRITLGVTEARMAYLSSFALLFISFVKLMQGYQYAKMSALQRKFSEYKSFLEQAAQAFFMGLLVVEALLLRTHNIVLLAVFVLQEWSLERHFFSGISAHSWTTHLVYFWLGQVAYFAQGNSNSLSTVDIAAGYIGMQGHDSTVALLLMSIVTYCGPVLWLTALVKLVIKNSTSRKQLCDSLHRVCVTLTLPHCLLLCVYSILVYGQRYHLFVWSVFSPKLLYDAMRTIVMSFSMSFILALSIFIDGNHVFDLDKKE</sequence>
<dbReference type="InParanoid" id="A0A6P8IHA6"/>
<keyword evidence="8 12" id="KW-1133">Transmembrane helix</keyword>
<feature type="transmembrane region" description="Helical" evidence="12">
    <location>
        <begin position="506"/>
        <end position="539"/>
    </location>
</feature>
<dbReference type="Proteomes" id="UP000515163">
    <property type="component" value="Unplaced"/>
</dbReference>
<feature type="domain" description="GPI ethanolamine phosphate transferase 2 C-terminal" evidence="13">
    <location>
        <begin position="678"/>
        <end position="1012"/>
    </location>
</feature>
<dbReference type="InterPro" id="IPR017850">
    <property type="entry name" value="Alkaline_phosphatase_core_sf"/>
</dbReference>
<dbReference type="FunFam" id="3.40.720.10:FF:000018">
    <property type="entry name" value="Putative GPI ethanolamine phosphate transferase 2"/>
    <property type="match status" value="1"/>
</dbReference>
<protein>
    <submittedName>
        <fullName evidence="15">GPI ethanolamine phosphate transferase 2-like</fullName>
    </submittedName>
</protein>
<feature type="transmembrane region" description="Helical" evidence="12">
    <location>
        <begin position="551"/>
        <end position="571"/>
    </location>
</feature>
<evidence type="ECO:0000256" key="4">
    <source>
        <dbReference type="ARBA" id="ARBA00022502"/>
    </source>
</evidence>
<evidence type="ECO:0000259" key="13">
    <source>
        <dbReference type="Pfam" id="PF19316"/>
    </source>
</evidence>
<dbReference type="OrthoDB" id="272139at2759"/>
<evidence type="ECO:0000256" key="2">
    <source>
        <dbReference type="ARBA" id="ARBA00004687"/>
    </source>
</evidence>
<feature type="transmembrane region" description="Helical" evidence="12">
    <location>
        <begin position="952"/>
        <end position="976"/>
    </location>
</feature>
<dbReference type="PANTHER" id="PTHR23072">
    <property type="entry name" value="PHOSPHATIDYLINOSITOL GLYCAN-RELATED"/>
    <property type="match status" value="1"/>
</dbReference>
<dbReference type="CDD" id="cd16024">
    <property type="entry name" value="GPI_EPT_2"/>
    <property type="match status" value="1"/>
</dbReference>
<keyword evidence="4" id="KW-0337">GPI-anchor biosynthesis</keyword>
<feature type="transmembrane region" description="Helical" evidence="12">
    <location>
        <begin position="577"/>
        <end position="599"/>
    </location>
</feature>
<evidence type="ECO:0000256" key="1">
    <source>
        <dbReference type="ARBA" id="ARBA00004477"/>
    </source>
</evidence>
<proteinExistence type="inferred from homology"/>
<feature type="transmembrane region" description="Helical" evidence="12">
    <location>
        <begin position="749"/>
        <end position="770"/>
    </location>
</feature>
<dbReference type="InterPro" id="IPR037674">
    <property type="entry name" value="PIG-G_N"/>
</dbReference>
<dbReference type="RefSeq" id="XP_031566161.1">
    <property type="nucleotide sequence ID" value="XM_031710301.1"/>
</dbReference>
<dbReference type="Pfam" id="PF19316">
    <property type="entry name" value="PIGO_PIGG"/>
    <property type="match status" value="2"/>
</dbReference>
<dbReference type="UniPathway" id="UPA00196"/>
<comment type="similarity">
    <text evidence="3">Belongs to the PIGG/PIGN/PIGO family. PIGG subfamily.</text>
</comment>
<keyword evidence="7" id="KW-0256">Endoplasmic reticulum</keyword>
<dbReference type="InterPro" id="IPR045687">
    <property type="entry name" value="PIGG/GPI7_C"/>
</dbReference>
<evidence type="ECO:0000313" key="14">
    <source>
        <dbReference type="Proteomes" id="UP000515163"/>
    </source>
</evidence>
<dbReference type="GO" id="GO:0051267">
    <property type="term" value="F:CP2 mannose-ethanolamine phosphotransferase activity"/>
    <property type="evidence" value="ECO:0007669"/>
    <property type="project" value="TreeGrafter"/>
</dbReference>
<dbReference type="GO" id="GO:0005789">
    <property type="term" value="C:endoplasmic reticulum membrane"/>
    <property type="evidence" value="ECO:0007669"/>
    <property type="project" value="UniProtKB-SubCell"/>
</dbReference>
<dbReference type="InterPro" id="IPR039527">
    <property type="entry name" value="PIGG/GPI7"/>
</dbReference>
<keyword evidence="6 12" id="KW-0812">Transmembrane</keyword>
<dbReference type="SUPFAM" id="SSF53649">
    <property type="entry name" value="Alkaline phosphatase-like"/>
    <property type="match status" value="1"/>
</dbReference>
<keyword evidence="14" id="KW-1185">Reference proteome</keyword>
<dbReference type="GeneID" id="116301268"/>
<feature type="domain" description="GPI ethanolamine phosphate transferase 2 C-terminal" evidence="13">
    <location>
        <begin position="517"/>
        <end position="593"/>
    </location>
</feature>
<keyword evidence="10" id="KW-0325">Glycoprotein</keyword>